<dbReference type="Pfam" id="PF02793">
    <property type="entry name" value="HRM"/>
    <property type="match status" value="1"/>
</dbReference>
<feature type="non-terminal residue" evidence="2">
    <location>
        <position position="1"/>
    </location>
</feature>
<name>A0AAV7QCV0_PLEWA</name>
<organism evidence="2 3">
    <name type="scientific">Pleurodeles waltl</name>
    <name type="common">Iberian ribbed newt</name>
    <dbReference type="NCBI Taxonomy" id="8319"/>
    <lineage>
        <taxon>Eukaryota</taxon>
        <taxon>Metazoa</taxon>
        <taxon>Chordata</taxon>
        <taxon>Craniata</taxon>
        <taxon>Vertebrata</taxon>
        <taxon>Euteleostomi</taxon>
        <taxon>Amphibia</taxon>
        <taxon>Batrachia</taxon>
        <taxon>Caudata</taxon>
        <taxon>Salamandroidea</taxon>
        <taxon>Salamandridae</taxon>
        <taxon>Pleurodelinae</taxon>
        <taxon>Pleurodeles</taxon>
    </lineage>
</organism>
<feature type="non-terminal residue" evidence="2">
    <location>
        <position position="77"/>
    </location>
</feature>
<dbReference type="InterPro" id="IPR036445">
    <property type="entry name" value="GPCR_2_extracell_dom_sf"/>
</dbReference>
<evidence type="ECO:0000313" key="2">
    <source>
        <dbReference type="EMBL" id="KAJ1136990.1"/>
    </source>
</evidence>
<gene>
    <name evidence="2" type="ORF">NDU88_003403</name>
</gene>
<keyword evidence="3" id="KW-1185">Reference proteome</keyword>
<dbReference type="PROSITE" id="PS50227">
    <property type="entry name" value="G_PROTEIN_RECEP_F2_3"/>
    <property type="match status" value="1"/>
</dbReference>
<proteinExistence type="predicted"/>
<sequence length="77" mass="8476">AESTHPDCSIILLVQEQESHCLAKIREEISDSTEPTDLQHRGCLSEWDGVNCWSSDSIGETVAVSCPDIEGLFKKSN</sequence>
<dbReference type="AlphaFoldDB" id="A0AAV7QCV0"/>
<evidence type="ECO:0000313" key="3">
    <source>
        <dbReference type="Proteomes" id="UP001066276"/>
    </source>
</evidence>
<reference evidence="2" key="1">
    <citation type="journal article" date="2022" name="bioRxiv">
        <title>Sequencing and chromosome-scale assembly of the giantPleurodeles waltlgenome.</title>
        <authorList>
            <person name="Brown T."/>
            <person name="Elewa A."/>
            <person name="Iarovenko S."/>
            <person name="Subramanian E."/>
            <person name="Araus A.J."/>
            <person name="Petzold A."/>
            <person name="Susuki M."/>
            <person name="Suzuki K.-i.T."/>
            <person name="Hayashi T."/>
            <person name="Toyoda A."/>
            <person name="Oliveira C."/>
            <person name="Osipova E."/>
            <person name="Leigh N.D."/>
            <person name="Simon A."/>
            <person name="Yun M.H."/>
        </authorList>
    </citation>
    <scope>NUCLEOTIDE SEQUENCE</scope>
    <source>
        <strain evidence="2">20211129_DDA</strain>
        <tissue evidence="2">Liver</tissue>
    </source>
</reference>
<dbReference type="GO" id="GO:0016020">
    <property type="term" value="C:membrane"/>
    <property type="evidence" value="ECO:0007669"/>
    <property type="project" value="InterPro"/>
</dbReference>
<dbReference type="Proteomes" id="UP001066276">
    <property type="component" value="Chromosome 6"/>
</dbReference>
<dbReference type="EMBL" id="JANPWB010000010">
    <property type="protein sequence ID" value="KAJ1136990.1"/>
    <property type="molecule type" value="Genomic_DNA"/>
</dbReference>
<evidence type="ECO:0000259" key="1">
    <source>
        <dbReference type="PROSITE" id="PS50227"/>
    </source>
</evidence>
<dbReference type="Gene3D" id="4.10.1240.10">
    <property type="entry name" value="GPCR, family 2, extracellular hormone receptor domain"/>
    <property type="match status" value="1"/>
</dbReference>
<protein>
    <recommendedName>
        <fullName evidence="1">G-protein coupled receptors family 2 profile 1 domain-containing protein</fullName>
    </recommendedName>
</protein>
<comment type="caution">
    <text evidence="2">The sequence shown here is derived from an EMBL/GenBank/DDBJ whole genome shotgun (WGS) entry which is preliminary data.</text>
</comment>
<dbReference type="InterPro" id="IPR001879">
    <property type="entry name" value="GPCR_2_extracellular_dom"/>
</dbReference>
<accession>A0AAV7QCV0</accession>
<dbReference type="GO" id="GO:0004930">
    <property type="term" value="F:G protein-coupled receptor activity"/>
    <property type="evidence" value="ECO:0007669"/>
    <property type="project" value="InterPro"/>
</dbReference>
<feature type="domain" description="G-protein coupled receptors family 2 profile 1" evidence="1">
    <location>
        <begin position="20"/>
        <end position="77"/>
    </location>
</feature>
<dbReference type="SUPFAM" id="SSF111418">
    <property type="entry name" value="Hormone receptor domain"/>
    <property type="match status" value="1"/>
</dbReference>